<evidence type="ECO:0000256" key="3">
    <source>
        <dbReference type="ARBA" id="ARBA00022598"/>
    </source>
</evidence>
<gene>
    <name evidence="8" type="ORF">PENANT_c029G06483</name>
</gene>
<dbReference type="PROSITE" id="PS50075">
    <property type="entry name" value="CARRIER"/>
    <property type="match status" value="2"/>
</dbReference>
<keyword evidence="3" id="KW-0436">Ligase</keyword>
<dbReference type="NCBIfam" id="TIGR01733">
    <property type="entry name" value="AA-adenyl-dom"/>
    <property type="match status" value="2"/>
</dbReference>
<evidence type="ECO:0000313" key="8">
    <source>
        <dbReference type="EMBL" id="OQD81215.1"/>
    </source>
</evidence>
<proteinExistence type="inferred from homology"/>
<sequence>MLEAVSGSLDIAPCVFPTENLQERRFKSIPLSLSGSSPVASKVLLRAWAVVLRYYVGSDTIAFGRVDDGNPASRFAVCHGDIPASAALEKLQVSHASGESNSSSISEWIASNTFNTLVWISANSSLDDLENTSCSLALLVSDTPSLAYASHTIGENVATAAAEGVAHVASIITNSPQTTIGAVDLFGPASWSQLEEWNADLPEMIEECMHEIIDQQAQTRPESTALECWDGSISYAQLVDYTDRLGNFLISQNVGPEVFVPVCFDKSLWAVVSMLGVLKAGGAFVCIDPAQPVDRLQTIISEVDAQIALGAPAYRDLLSGMTSNVIPVDADFILGLPSSSPLPRRASPHDAAFAIFTSGSTGKPKGVVHEHRAMCSSARRHAAKMNINSETRTFQFASYTFIVNTFELFTPLVEGGCVCVPSKEDRLGRTAGAMRDLNANWACLTPSFLRSIKPEDIPQLRTLLLAGEPVQQDSLDTWRSRVTMMNMYGASEASVCVTGDLSGKVERSTIGTGTGCITWIVDPTDHDRLAPLGATGELVVEGPILGREYIHQPDKTADVFISGTPWMEEMRGGVPTRAYKTGDLVRYGTDGRINLVGRKDMQVKLRGQRIELEEVEFHLRQVVPRGIEVVVGLAKPVDQLDRPMLAAFVALKKAFGDNFYPVDEEVAGQLESQLTGWKSKVAESVPGYMVPSTAVKLNHLPLTASGKINRKAIGDFACTLTVAELTGAAKKDYKEPATSTGKVLRSMWAEALDLKEEAISAGDSFLELGGNSIDAMKLVNLARNASIKLSVAEIFTLPVLDEMAESVSQLDYQTFEDVPFSLVGDNADSLIQEVAKLCQVTPLEIEDLYPCTAMQEGLMALSDSRDGAYVAHHTLALSPAVDLNQFKRAFQEVVTAHPVLRTCIVYPEQTGSHQAVIKGDIEWRTADTLEAYMKMDKQRPMRAGQLLTRYGLVPNGHGWTFVWTVHHAVYDAWTLDLTFDRLDKAYKGQTMERDSTFKEFMAHVVSTDADATKKFWQEYLAGATRNEFPSAVSTSKQPVADASVEHEMTINRTDELAGITVASMIRAAWGVLIGSHSEADDVVFGSIVSGRNAPIANADQLFGPGIAAVPLRVKFPDNDTLTIRDFIGEVQAQSTKMISFEQAGLQNISRVSAAATQACDFQTLLVVQPHKEKYIPTDEIDLRAVSDVDANFGTYALTLECSLKFNGAAFAAHYDSSLVSKDLVQRILGQLENLVQQMCSAPADKKLNELVFISAQDQKSIREWNKHIPKPIHKTIHQMIGERIAERPDHEAVCSWDGSFTYSELDQHAARLARRLRQLDTQPETFVPCCFEKSRWALPAMLGVLRAGGAFLNLDPSQPANRIQLMIRKLKAKTVVCSPQQYDLCRSMSEDLNIVVLDAETPEANLPEPSPSDVKPENAAYVIFTSGSTGEPKGTIIQHGHFAIGSVTHAPAMLIDGNSRGLQFASWTFDASIVETITMLIAGGCVCIASEEQRKRDVAEAVRNTRANWAALTPSFVNLLSPDDVPSIKVLILAGEAMSQSHIETWGHRVRLVNGYGPSECCVASTSNIDVTLSTSPRNIGHMCSGVAWVVMPTNHHRLVPVGSVGELVLEGWNVGRGYLEEPAKTQAAFVENPLWMDLGNEMRSPIVYKTGDLVRYNADGSLDFQRRKDTQVKLRGQRVELGEIEYRIKQSLPNKPDAVVDIVCPKDASDQPRLVAFIPVPPEEARRKPNSIFMMNQPETIIPALNERHLTSVSGLEDRLSDFLPMHMIPSAYLPVYHIPKMPSGKADRKTLIKIGSGFTHRQMAEYSGATEDTRPATTDMQVTMQQMWAEVLKMPAAQISLNDNFIRLGGDSITAMRLASASRTRGIPLSTATIFQHPTLEAMSTLAESLSQQQLPQTFEPFSTLKSISKNRLLDDIILPQVGVPAFQVQDALEATDFQSLAINGGLNQTRGWSNYLVFDFDGPIDLHRLQTACEKLIARHDILRTVFVSTGSALIQVVLRTVTPEYSLHYQDEQDPTETLIREDLARPPHLGEVIVRFMLVKNGATKHRLIMRISHAQYDGGSMPHLMQDLRTAYRRDELPERTQFGDFVRMQLYSSENAEAFYKEMLAGANMTSVVTHTTSSKTNVLNTMAADMVPLVAFKSHGITAATVVKAAWALVLADMAATPDVVYGHMVSGRNLSLDGVEGIVGPCLNIVPVRADMTNMTTVLELLRHIQQQQTDTIPHESMGFQQIINKCTNWSAATRFSSVFQYQDFGGEEAAPGQPVNFEGILKCAPGFVCPSPDACDMSILATPAGDKIRIEMIFSSHAIPREFADSMLKKLGSKLALISSNVEGPLITHQMRSQKPQIPLPEPGRKVTPAPAPAPVDPPRKSSGRGLSGVVKAMVSGINSHLSPPSSPVTPTTPTLPNSPTSPTGSDRPLSSQSGGLAPLNEKINLLASVKIN</sequence>
<dbReference type="SMART" id="SM00823">
    <property type="entry name" value="PKS_PP"/>
    <property type="match status" value="2"/>
</dbReference>
<protein>
    <recommendedName>
        <fullName evidence="7">Carrier domain-containing protein</fullName>
    </recommendedName>
</protein>
<dbReference type="GO" id="GO:0016874">
    <property type="term" value="F:ligase activity"/>
    <property type="evidence" value="ECO:0007669"/>
    <property type="project" value="UniProtKB-KW"/>
</dbReference>
<dbReference type="Proteomes" id="UP000191672">
    <property type="component" value="Unassembled WGS sequence"/>
</dbReference>
<dbReference type="PANTHER" id="PTHR45527">
    <property type="entry name" value="NONRIBOSOMAL PEPTIDE SYNTHETASE"/>
    <property type="match status" value="1"/>
</dbReference>
<dbReference type="Pfam" id="PF00501">
    <property type="entry name" value="AMP-binding"/>
    <property type="match status" value="2"/>
</dbReference>
<dbReference type="GO" id="GO:0044550">
    <property type="term" value="P:secondary metabolite biosynthetic process"/>
    <property type="evidence" value="ECO:0007669"/>
    <property type="project" value="TreeGrafter"/>
</dbReference>
<accession>A0A1V6PW90</accession>
<dbReference type="Gene3D" id="1.10.1200.10">
    <property type="entry name" value="ACP-like"/>
    <property type="match status" value="2"/>
</dbReference>
<dbReference type="GO" id="GO:0043041">
    <property type="term" value="P:amino acid activation for nonribosomal peptide biosynthetic process"/>
    <property type="evidence" value="ECO:0007669"/>
    <property type="project" value="TreeGrafter"/>
</dbReference>
<dbReference type="SUPFAM" id="SSF56801">
    <property type="entry name" value="Acetyl-CoA synthetase-like"/>
    <property type="match status" value="2"/>
</dbReference>
<dbReference type="InterPro" id="IPR042099">
    <property type="entry name" value="ANL_N_sf"/>
</dbReference>
<dbReference type="FunFam" id="3.40.50.980:FF:000001">
    <property type="entry name" value="Non-ribosomal peptide synthetase"/>
    <property type="match status" value="1"/>
</dbReference>
<keyword evidence="1" id="KW-0596">Phosphopantetheine</keyword>
<name>A0A1V6PW90_9EURO</name>
<feature type="domain" description="Carrier" evidence="7">
    <location>
        <begin position="735"/>
        <end position="811"/>
    </location>
</feature>
<feature type="compositionally biased region" description="Low complexity" evidence="6">
    <location>
        <begin position="2403"/>
        <end position="2420"/>
    </location>
</feature>
<dbReference type="FunFam" id="3.40.50.12780:FF:000014">
    <property type="entry name" value="Nonribosomal peptide synthetase 1"/>
    <property type="match status" value="2"/>
</dbReference>
<comment type="similarity">
    <text evidence="5">Belongs to the NRP synthetase family.</text>
</comment>
<dbReference type="FunFam" id="3.30.559.30:FF:000003">
    <property type="entry name" value="Nonribosomal peptide synthase SidD"/>
    <property type="match status" value="1"/>
</dbReference>
<dbReference type="GO" id="GO:0005737">
    <property type="term" value="C:cytoplasm"/>
    <property type="evidence" value="ECO:0007669"/>
    <property type="project" value="TreeGrafter"/>
</dbReference>
<dbReference type="STRING" id="416450.A0A1V6PW90"/>
<dbReference type="InterPro" id="IPR001242">
    <property type="entry name" value="Condensation_dom"/>
</dbReference>
<evidence type="ECO:0000256" key="5">
    <source>
        <dbReference type="ARBA" id="ARBA00029454"/>
    </source>
</evidence>
<dbReference type="InterPro" id="IPR006162">
    <property type="entry name" value="Ppantetheine_attach_site"/>
</dbReference>
<dbReference type="FunFam" id="1.10.1200.10:FF:000005">
    <property type="entry name" value="Nonribosomal peptide synthetase 1"/>
    <property type="match status" value="1"/>
</dbReference>
<dbReference type="CDD" id="cd05918">
    <property type="entry name" value="A_NRPS_SidN3_like"/>
    <property type="match status" value="2"/>
</dbReference>
<dbReference type="PROSITE" id="PS00455">
    <property type="entry name" value="AMP_BINDING"/>
    <property type="match status" value="1"/>
</dbReference>
<dbReference type="Gene3D" id="3.40.50.12780">
    <property type="entry name" value="N-terminal domain of ligase-like"/>
    <property type="match status" value="2"/>
</dbReference>
<dbReference type="PROSITE" id="PS00012">
    <property type="entry name" value="PHOSPHOPANTETHEINE"/>
    <property type="match status" value="1"/>
</dbReference>
<dbReference type="SUPFAM" id="SSF52777">
    <property type="entry name" value="CoA-dependent acyltransferases"/>
    <property type="match status" value="4"/>
</dbReference>
<dbReference type="Gene3D" id="3.30.559.30">
    <property type="entry name" value="Nonribosomal peptide synthetase, condensation domain"/>
    <property type="match status" value="2"/>
</dbReference>
<dbReference type="EMBL" id="MDYN01000029">
    <property type="protein sequence ID" value="OQD81215.1"/>
    <property type="molecule type" value="Genomic_DNA"/>
</dbReference>
<dbReference type="GO" id="GO:0031177">
    <property type="term" value="F:phosphopantetheine binding"/>
    <property type="evidence" value="ECO:0007669"/>
    <property type="project" value="InterPro"/>
</dbReference>
<comment type="caution">
    <text evidence="8">The sequence shown here is derived from an EMBL/GenBank/DDBJ whole genome shotgun (WGS) entry which is preliminary data.</text>
</comment>
<dbReference type="InterPro" id="IPR036736">
    <property type="entry name" value="ACP-like_sf"/>
</dbReference>
<dbReference type="InterPro" id="IPR010071">
    <property type="entry name" value="AA_adenyl_dom"/>
</dbReference>
<dbReference type="PANTHER" id="PTHR45527:SF16">
    <property type="entry name" value="NONRIBOSOMAL PEPTIDE SYNTHASE ATNA-RELATED"/>
    <property type="match status" value="1"/>
</dbReference>
<dbReference type="Pfam" id="PF00668">
    <property type="entry name" value="Condensation"/>
    <property type="match status" value="2"/>
</dbReference>
<feature type="domain" description="Carrier" evidence="7">
    <location>
        <begin position="1817"/>
        <end position="1893"/>
    </location>
</feature>
<evidence type="ECO:0000256" key="6">
    <source>
        <dbReference type="SAM" id="MobiDB-lite"/>
    </source>
</evidence>
<dbReference type="SUPFAM" id="SSF47336">
    <property type="entry name" value="ACP-like"/>
    <property type="match status" value="2"/>
</dbReference>
<dbReference type="InterPro" id="IPR045851">
    <property type="entry name" value="AMP-bd_C_sf"/>
</dbReference>
<dbReference type="InterPro" id="IPR020845">
    <property type="entry name" value="AMP-binding_CS"/>
</dbReference>
<dbReference type="Pfam" id="PF00550">
    <property type="entry name" value="PP-binding"/>
    <property type="match status" value="2"/>
</dbReference>
<dbReference type="CDD" id="cd19542">
    <property type="entry name" value="CT_NRPS-like"/>
    <property type="match status" value="1"/>
</dbReference>
<evidence type="ECO:0000256" key="2">
    <source>
        <dbReference type="ARBA" id="ARBA00022553"/>
    </source>
</evidence>
<dbReference type="CDD" id="cd19545">
    <property type="entry name" value="FUM14_C_NRPS-like"/>
    <property type="match status" value="1"/>
</dbReference>
<evidence type="ECO:0000256" key="1">
    <source>
        <dbReference type="ARBA" id="ARBA00022450"/>
    </source>
</evidence>
<organism evidence="8 9">
    <name type="scientific">Penicillium antarcticum</name>
    <dbReference type="NCBI Taxonomy" id="416450"/>
    <lineage>
        <taxon>Eukaryota</taxon>
        <taxon>Fungi</taxon>
        <taxon>Dikarya</taxon>
        <taxon>Ascomycota</taxon>
        <taxon>Pezizomycotina</taxon>
        <taxon>Eurotiomycetes</taxon>
        <taxon>Eurotiomycetidae</taxon>
        <taxon>Eurotiales</taxon>
        <taxon>Aspergillaceae</taxon>
        <taxon>Penicillium</taxon>
    </lineage>
</organism>
<keyword evidence="4" id="KW-0677">Repeat</keyword>
<dbReference type="Gene3D" id="3.30.559.10">
    <property type="entry name" value="Chloramphenicol acetyltransferase-like domain"/>
    <property type="match status" value="2"/>
</dbReference>
<evidence type="ECO:0000313" key="9">
    <source>
        <dbReference type="Proteomes" id="UP000191672"/>
    </source>
</evidence>
<dbReference type="SMART" id="SM01294">
    <property type="entry name" value="PKS_PP_betabranch"/>
    <property type="match status" value="1"/>
</dbReference>
<keyword evidence="9" id="KW-1185">Reference proteome</keyword>
<dbReference type="Gene3D" id="3.30.300.30">
    <property type="match status" value="2"/>
</dbReference>
<evidence type="ECO:0000259" key="7">
    <source>
        <dbReference type="PROSITE" id="PS50075"/>
    </source>
</evidence>
<evidence type="ECO:0000256" key="4">
    <source>
        <dbReference type="ARBA" id="ARBA00022737"/>
    </source>
</evidence>
<dbReference type="InterPro" id="IPR000873">
    <property type="entry name" value="AMP-dep_synth/lig_dom"/>
</dbReference>
<keyword evidence="2" id="KW-0597">Phosphoprotein</keyword>
<reference evidence="9" key="1">
    <citation type="journal article" date="2017" name="Nat. Microbiol.">
        <title>Global analysis of biosynthetic gene clusters reveals vast potential of secondary metabolite production in Penicillium species.</title>
        <authorList>
            <person name="Nielsen J.C."/>
            <person name="Grijseels S."/>
            <person name="Prigent S."/>
            <person name="Ji B."/>
            <person name="Dainat J."/>
            <person name="Nielsen K.F."/>
            <person name="Frisvad J.C."/>
            <person name="Workman M."/>
            <person name="Nielsen J."/>
        </authorList>
    </citation>
    <scope>NUCLEOTIDE SEQUENCE [LARGE SCALE GENOMIC DNA]</scope>
    <source>
        <strain evidence="9">IBT 31811</strain>
    </source>
</reference>
<dbReference type="InterPro" id="IPR023213">
    <property type="entry name" value="CAT-like_dom_sf"/>
</dbReference>
<feature type="region of interest" description="Disordered" evidence="6">
    <location>
        <begin position="2344"/>
        <end position="2432"/>
    </location>
</feature>
<dbReference type="InterPro" id="IPR009081">
    <property type="entry name" value="PP-bd_ACP"/>
</dbReference>
<dbReference type="InterPro" id="IPR020806">
    <property type="entry name" value="PKS_PP-bd"/>
</dbReference>
<dbReference type="FunFam" id="3.30.300.30:FF:000015">
    <property type="entry name" value="Nonribosomal peptide synthase SidD"/>
    <property type="match status" value="2"/>
</dbReference>